<dbReference type="HAMAP" id="MF_00031">
    <property type="entry name" value="DNA_HJ_migration_RuvA"/>
    <property type="match status" value="1"/>
</dbReference>
<dbReference type="GO" id="GO:0005524">
    <property type="term" value="F:ATP binding"/>
    <property type="evidence" value="ECO:0007669"/>
    <property type="project" value="InterPro"/>
</dbReference>
<dbReference type="OrthoDB" id="5293449at2"/>
<name>M1YZN9_NITG3</name>
<comment type="subcellular location">
    <subcellularLocation>
        <location evidence="6">Cytoplasm</location>
    </subcellularLocation>
</comment>
<dbReference type="Gene3D" id="1.10.8.10">
    <property type="entry name" value="DNA helicase RuvA subunit, C-terminal domain"/>
    <property type="match status" value="1"/>
</dbReference>
<dbReference type="GO" id="GO:0048476">
    <property type="term" value="C:Holliday junction resolvase complex"/>
    <property type="evidence" value="ECO:0007669"/>
    <property type="project" value="UniProtKB-UniRule"/>
</dbReference>
<dbReference type="GO" id="GO:0016787">
    <property type="term" value="F:hydrolase activity"/>
    <property type="evidence" value="ECO:0007669"/>
    <property type="project" value="UniProtKB-KW"/>
</dbReference>
<comment type="caution">
    <text evidence="8">The sequence shown here is derived from an EMBL/GenBank/DDBJ whole genome shotgun (WGS) entry which is preliminary data.</text>
</comment>
<evidence type="ECO:0000256" key="2">
    <source>
        <dbReference type="ARBA" id="ARBA00022763"/>
    </source>
</evidence>
<dbReference type="GO" id="GO:0009379">
    <property type="term" value="C:Holliday junction helicase complex"/>
    <property type="evidence" value="ECO:0007669"/>
    <property type="project" value="InterPro"/>
</dbReference>
<comment type="subunit">
    <text evidence="6">Homotetramer. Forms an RuvA(8)-RuvB(12)-Holliday junction (HJ) complex. HJ DNA is sandwiched between 2 RuvA tetramers; dsDNA enters through RuvA and exits via RuvB. An RuvB hexamer assembles on each DNA strand where it exits the tetramer. Each RuvB hexamer is contacted by two RuvA subunits (via domain III) on 2 adjacent RuvB subunits; this complex drives branch migration. In the full resolvosome a probable DNA-RuvA(4)-RuvB(12)-RuvC(2) complex forms which resolves the HJ.</text>
</comment>
<reference evidence="8 9" key="1">
    <citation type="journal article" date="2013" name="Front. Microbiol.">
        <title>The genome of Nitrospina gracilis illuminates the metabolism and evolution of the major marine nitrite oxidizer.</title>
        <authorList>
            <person name="Luecker S."/>
            <person name="Nowka B."/>
            <person name="Rattei T."/>
            <person name="Spieck E."/>
            <person name="and Daims H."/>
        </authorList>
    </citation>
    <scope>NUCLEOTIDE SEQUENCE [LARGE SCALE GENOMIC DNA]</scope>
    <source>
        <strain evidence="8 9">3/211</strain>
    </source>
</reference>
<evidence type="ECO:0000256" key="4">
    <source>
        <dbReference type="ARBA" id="ARBA00023172"/>
    </source>
</evidence>
<keyword evidence="4 6" id="KW-0233">DNA recombination</keyword>
<comment type="domain">
    <text evidence="6">Has three domains with a flexible linker between the domains II and III and assumes an 'L' shape. Domain III is highly mobile and contacts RuvB.</text>
</comment>
<keyword evidence="5 6" id="KW-0234">DNA repair</keyword>
<keyword evidence="2 6" id="KW-0227">DNA damage</keyword>
<feature type="region of interest" description="Domain III" evidence="6">
    <location>
        <begin position="147"/>
        <end position="198"/>
    </location>
</feature>
<keyword evidence="3 6" id="KW-0238">DNA-binding</keyword>
<dbReference type="Proteomes" id="UP000011704">
    <property type="component" value="Unassembled WGS sequence"/>
</dbReference>
<dbReference type="InterPro" id="IPR011114">
    <property type="entry name" value="RuvA_C"/>
</dbReference>
<evidence type="ECO:0000313" key="9">
    <source>
        <dbReference type="Proteomes" id="UP000011704"/>
    </source>
</evidence>
<dbReference type="STRING" id="1266370.NITGR_520014"/>
<dbReference type="GO" id="GO:0005737">
    <property type="term" value="C:cytoplasm"/>
    <property type="evidence" value="ECO:0007669"/>
    <property type="project" value="UniProtKB-SubCell"/>
</dbReference>
<dbReference type="RefSeq" id="WP_005009190.1">
    <property type="nucleotide sequence ID" value="NZ_HG422173.1"/>
</dbReference>
<dbReference type="InterPro" id="IPR010994">
    <property type="entry name" value="RuvA_2-like"/>
</dbReference>
<evidence type="ECO:0000256" key="5">
    <source>
        <dbReference type="ARBA" id="ARBA00023204"/>
    </source>
</evidence>
<dbReference type="GO" id="GO:0006281">
    <property type="term" value="P:DNA repair"/>
    <property type="evidence" value="ECO:0007669"/>
    <property type="project" value="UniProtKB-UniRule"/>
</dbReference>
<dbReference type="AlphaFoldDB" id="M1YZN9"/>
<dbReference type="InterPro" id="IPR012340">
    <property type="entry name" value="NA-bd_OB-fold"/>
</dbReference>
<sequence>MIAHLNGTLARKTPVSVIVDVHGVGYEAFVSLNNYYELPETGQPVTLLIHSYHKEDTFKLYGFLREEEKQIFETLIGINKVGPKLALAILSGMPVDELMDAIAKNDVARISTVPGVGRKTAERLVLELKDKLAKMDKVSGETPAAGTTHRLLEDALSALINLGYKKGDAEKALKQVWEEQADTPALETLIKESLNRLS</sequence>
<dbReference type="CDD" id="cd14332">
    <property type="entry name" value="UBA_RuvA_C"/>
    <property type="match status" value="1"/>
</dbReference>
<comment type="function">
    <text evidence="6">The RuvA-RuvB-RuvC complex processes Holliday junction (HJ) DNA during genetic recombination and DNA repair, while the RuvA-RuvB complex plays an important role in the rescue of blocked DNA replication forks via replication fork reversal (RFR). RuvA specifically binds to HJ cruciform DNA, conferring on it an open structure. The RuvB hexamer acts as an ATP-dependent pump, pulling dsDNA into and through the RuvAB complex. HJ branch migration allows RuvC to scan DNA until it finds its consensus sequence, where it cleaves and resolves the cruciform DNA.</text>
</comment>
<proteinExistence type="inferred from homology"/>
<dbReference type="SUPFAM" id="SSF47781">
    <property type="entry name" value="RuvA domain 2-like"/>
    <property type="match status" value="1"/>
</dbReference>
<dbReference type="SUPFAM" id="SSF50249">
    <property type="entry name" value="Nucleic acid-binding proteins"/>
    <property type="match status" value="1"/>
</dbReference>
<gene>
    <name evidence="6 8" type="primary">ruvA</name>
    <name evidence="8" type="ORF">NITGR_520014</name>
</gene>
<dbReference type="FunCoup" id="M1YZN9">
    <property type="interactions" value="227"/>
</dbReference>
<keyword evidence="8" id="KW-0547">Nucleotide-binding</keyword>
<feature type="domain" description="Helix-hairpin-helix DNA-binding motif class 1" evidence="7">
    <location>
        <begin position="108"/>
        <end position="127"/>
    </location>
</feature>
<dbReference type="InterPro" id="IPR036267">
    <property type="entry name" value="RuvA_C_sf"/>
</dbReference>
<feature type="region of interest" description="Domain I" evidence="6">
    <location>
        <begin position="1"/>
        <end position="64"/>
    </location>
</feature>
<dbReference type="GO" id="GO:0006310">
    <property type="term" value="P:DNA recombination"/>
    <property type="evidence" value="ECO:0007669"/>
    <property type="project" value="UniProtKB-UniRule"/>
</dbReference>
<dbReference type="Gene3D" id="1.10.150.20">
    <property type="entry name" value="5' to 3' exonuclease, C-terminal subdomain"/>
    <property type="match status" value="1"/>
</dbReference>
<dbReference type="Pfam" id="PF01330">
    <property type="entry name" value="RuvA_N"/>
    <property type="match status" value="1"/>
</dbReference>
<dbReference type="InParanoid" id="M1YZN9"/>
<dbReference type="EMBL" id="CAQJ01000058">
    <property type="protein sequence ID" value="CCQ90972.1"/>
    <property type="molecule type" value="Genomic_DNA"/>
</dbReference>
<comment type="caution">
    <text evidence="6">Lacks conserved residue(s) required for the propagation of feature annotation.</text>
</comment>
<keyword evidence="1 6" id="KW-0963">Cytoplasm</keyword>
<evidence type="ECO:0000256" key="1">
    <source>
        <dbReference type="ARBA" id="ARBA00022490"/>
    </source>
</evidence>
<dbReference type="Pfam" id="PF07499">
    <property type="entry name" value="RuvA_C"/>
    <property type="match status" value="1"/>
</dbReference>
<dbReference type="Pfam" id="PF14520">
    <property type="entry name" value="HHH_5"/>
    <property type="match status" value="1"/>
</dbReference>
<dbReference type="GO" id="GO:0000400">
    <property type="term" value="F:four-way junction DNA binding"/>
    <property type="evidence" value="ECO:0007669"/>
    <property type="project" value="UniProtKB-UniRule"/>
</dbReference>
<dbReference type="GO" id="GO:0009378">
    <property type="term" value="F:four-way junction helicase activity"/>
    <property type="evidence" value="ECO:0007669"/>
    <property type="project" value="InterPro"/>
</dbReference>
<evidence type="ECO:0000313" key="8">
    <source>
        <dbReference type="EMBL" id="CCQ90972.1"/>
    </source>
</evidence>
<accession>M1YZN9</accession>
<keyword evidence="8" id="KW-0347">Helicase</keyword>
<dbReference type="Gene3D" id="2.40.50.140">
    <property type="entry name" value="Nucleic acid-binding proteins"/>
    <property type="match status" value="1"/>
</dbReference>
<keyword evidence="9" id="KW-1185">Reference proteome</keyword>
<feature type="domain" description="Helix-hairpin-helix DNA-binding motif class 1" evidence="7">
    <location>
        <begin position="73"/>
        <end position="92"/>
    </location>
</feature>
<dbReference type="InterPro" id="IPR013849">
    <property type="entry name" value="DNA_helicase_Holl-junc_RuvA_I"/>
</dbReference>
<keyword evidence="8" id="KW-0067">ATP-binding</keyword>
<dbReference type="HOGENOM" id="CLU_087936_3_0_0"/>
<comment type="similarity">
    <text evidence="6">Belongs to the RuvA family.</text>
</comment>
<dbReference type="SUPFAM" id="SSF46929">
    <property type="entry name" value="DNA helicase RuvA subunit, C-terminal domain"/>
    <property type="match status" value="1"/>
</dbReference>
<dbReference type="SMART" id="SM00278">
    <property type="entry name" value="HhH1"/>
    <property type="match status" value="2"/>
</dbReference>
<protein>
    <recommendedName>
        <fullName evidence="6">Holliday junction branch migration complex subunit RuvA</fullName>
    </recommendedName>
</protein>
<evidence type="ECO:0000256" key="6">
    <source>
        <dbReference type="HAMAP-Rule" id="MF_00031"/>
    </source>
</evidence>
<dbReference type="InterPro" id="IPR000085">
    <property type="entry name" value="RuvA"/>
</dbReference>
<evidence type="ECO:0000256" key="3">
    <source>
        <dbReference type="ARBA" id="ARBA00023125"/>
    </source>
</evidence>
<organism evidence="8 9">
    <name type="scientific">Nitrospina gracilis (strain 3/211)</name>
    <dbReference type="NCBI Taxonomy" id="1266370"/>
    <lineage>
        <taxon>Bacteria</taxon>
        <taxon>Pseudomonadati</taxon>
        <taxon>Nitrospinota/Tectimicrobiota group</taxon>
        <taxon>Nitrospinota</taxon>
        <taxon>Nitrospinia</taxon>
        <taxon>Nitrospinales</taxon>
        <taxon>Nitrospinaceae</taxon>
        <taxon>Nitrospina</taxon>
    </lineage>
</organism>
<keyword evidence="8" id="KW-0378">Hydrolase</keyword>
<dbReference type="InterPro" id="IPR003583">
    <property type="entry name" value="Hlx-hairpin-Hlx_DNA-bd_motif"/>
</dbReference>
<evidence type="ECO:0000259" key="7">
    <source>
        <dbReference type="SMART" id="SM00278"/>
    </source>
</evidence>
<dbReference type="NCBIfam" id="TIGR00084">
    <property type="entry name" value="ruvA"/>
    <property type="match status" value="1"/>
</dbReference>